<dbReference type="Proteomes" id="UP000183832">
    <property type="component" value="Unassembled WGS sequence"/>
</dbReference>
<protein>
    <submittedName>
        <fullName evidence="1">CLUMA_CG017761, isoform A</fullName>
    </submittedName>
</protein>
<name>A0A1J1J1G3_9DIPT</name>
<accession>A0A1J1J1G3</accession>
<dbReference type="AlphaFoldDB" id="A0A1J1J1G3"/>
<keyword evidence="2" id="KW-1185">Reference proteome</keyword>
<evidence type="ECO:0000313" key="1">
    <source>
        <dbReference type="EMBL" id="CRL04697.1"/>
    </source>
</evidence>
<reference evidence="1 2" key="1">
    <citation type="submission" date="2015-04" db="EMBL/GenBank/DDBJ databases">
        <authorList>
            <person name="Syromyatnikov M.Y."/>
            <person name="Popov V.N."/>
        </authorList>
    </citation>
    <scope>NUCLEOTIDE SEQUENCE [LARGE SCALE GENOMIC DNA]</scope>
</reference>
<sequence length="66" mass="7869">MMMTKKDLKLKLKISELKTFIKKSKQFVDRSLDYSIKNLFLSDLLSLNVEFIQTVNFMFLMSKKKT</sequence>
<proteinExistence type="predicted"/>
<dbReference type="EMBL" id="CVRI01000063">
    <property type="protein sequence ID" value="CRL04697.1"/>
    <property type="molecule type" value="Genomic_DNA"/>
</dbReference>
<organism evidence="1 2">
    <name type="scientific">Clunio marinus</name>
    <dbReference type="NCBI Taxonomy" id="568069"/>
    <lineage>
        <taxon>Eukaryota</taxon>
        <taxon>Metazoa</taxon>
        <taxon>Ecdysozoa</taxon>
        <taxon>Arthropoda</taxon>
        <taxon>Hexapoda</taxon>
        <taxon>Insecta</taxon>
        <taxon>Pterygota</taxon>
        <taxon>Neoptera</taxon>
        <taxon>Endopterygota</taxon>
        <taxon>Diptera</taxon>
        <taxon>Nematocera</taxon>
        <taxon>Chironomoidea</taxon>
        <taxon>Chironomidae</taxon>
        <taxon>Clunio</taxon>
    </lineage>
</organism>
<gene>
    <name evidence="1" type="ORF">CLUMA_CG017761</name>
</gene>
<evidence type="ECO:0000313" key="2">
    <source>
        <dbReference type="Proteomes" id="UP000183832"/>
    </source>
</evidence>